<evidence type="ECO:0000313" key="3">
    <source>
        <dbReference type="Proteomes" id="UP000483379"/>
    </source>
</evidence>
<sequence>MEQAIRALIEGVGGGVSFIELCQRIEGFAGPHACTLNDRVVLWQGVSDAGIAALNRLQRRGQIAFVACSPLVYLIDGQMLRLPIAKRRHHAYKRPHWYPVTLSTPAQIAAHATPLRQSRRQHKATREHVRRQA</sequence>
<feature type="region of interest" description="Disordered" evidence="1">
    <location>
        <begin position="112"/>
        <end position="133"/>
    </location>
</feature>
<feature type="compositionally biased region" description="Basic residues" evidence="1">
    <location>
        <begin position="117"/>
        <end position="133"/>
    </location>
</feature>
<gene>
    <name evidence="2" type="ORF">G3446_06900</name>
</gene>
<proteinExistence type="predicted"/>
<dbReference type="Proteomes" id="UP000483379">
    <property type="component" value="Unassembled WGS sequence"/>
</dbReference>
<accession>A0A6M0JWR1</accession>
<organism evidence="2 3">
    <name type="scientific">Thiorhodococcus minor</name>
    <dbReference type="NCBI Taxonomy" id="57489"/>
    <lineage>
        <taxon>Bacteria</taxon>
        <taxon>Pseudomonadati</taxon>
        <taxon>Pseudomonadota</taxon>
        <taxon>Gammaproteobacteria</taxon>
        <taxon>Chromatiales</taxon>
        <taxon>Chromatiaceae</taxon>
        <taxon>Thiorhodococcus</taxon>
    </lineage>
</organism>
<dbReference type="AlphaFoldDB" id="A0A6M0JWR1"/>
<protein>
    <submittedName>
        <fullName evidence="2">Uncharacterized protein</fullName>
    </submittedName>
</protein>
<name>A0A6M0JWR1_9GAMM</name>
<evidence type="ECO:0000256" key="1">
    <source>
        <dbReference type="SAM" id="MobiDB-lite"/>
    </source>
</evidence>
<keyword evidence="3" id="KW-1185">Reference proteome</keyword>
<dbReference type="EMBL" id="JAAIJQ010000015">
    <property type="protein sequence ID" value="NEV61619.1"/>
    <property type="molecule type" value="Genomic_DNA"/>
</dbReference>
<dbReference type="RefSeq" id="WP_164452028.1">
    <property type="nucleotide sequence ID" value="NZ_JAAIJQ010000015.1"/>
</dbReference>
<evidence type="ECO:0000313" key="2">
    <source>
        <dbReference type="EMBL" id="NEV61619.1"/>
    </source>
</evidence>
<comment type="caution">
    <text evidence="2">The sequence shown here is derived from an EMBL/GenBank/DDBJ whole genome shotgun (WGS) entry which is preliminary data.</text>
</comment>
<reference evidence="2 3" key="1">
    <citation type="submission" date="2020-02" db="EMBL/GenBank/DDBJ databases">
        <title>Genome sequences of Thiorhodococcus mannitoliphagus and Thiorhodococcus minor, purple sulfur photosynthetic bacteria in the gammaproteobacterial family, Chromatiaceae.</title>
        <authorList>
            <person name="Aviles F.A."/>
            <person name="Meyer T.E."/>
            <person name="Kyndt J.A."/>
        </authorList>
    </citation>
    <scope>NUCLEOTIDE SEQUENCE [LARGE SCALE GENOMIC DNA]</scope>
    <source>
        <strain evidence="2 3">DSM 11518</strain>
    </source>
</reference>